<sequence length="275" mass="29316">MAPTPKLPAVLIPEHLSKAPTTWRLQLRRQCRTAAAAATAVAAEDRPPAWDADPVAGAGSSASCRAASTFGPPKTRPSFTRSTNLWWWTFAHTSTTRCGAPPALARPIPSELRARGGSGGSGGSGSAGFGSTKSGGQNAESTTRAERRLLLVLHPWPRSCQFLSFGSGLDMFDLQAILRASSQPVCVCCVSLSVSVSPHPQPHKDTEMISLMRDVTLSGHTHTHTHIYFVYIHVNPKDNVTMKPCGRDLREYPSRAPASADVGILLISGSPCKLV</sequence>
<gene>
    <name evidence="2" type="ORF">EVOR1521_LOCUS17601</name>
</gene>
<dbReference type="EMBL" id="CAUJNA010002347">
    <property type="protein sequence ID" value="CAJ1392532.1"/>
    <property type="molecule type" value="Genomic_DNA"/>
</dbReference>
<dbReference type="Proteomes" id="UP001178507">
    <property type="component" value="Unassembled WGS sequence"/>
</dbReference>
<keyword evidence="3" id="KW-1185">Reference proteome</keyword>
<protein>
    <submittedName>
        <fullName evidence="2">Uncharacterized protein</fullName>
    </submittedName>
</protein>
<accession>A0AA36N7T8</accession>
<comment type="caution">
    <text evidence="2">The sequence shown here is derived from an EMBL/GenBank/DDBJ whole genome shotgun (WGS) entry which is preliminary data.</text>
</comment>
<organism evidence="2 3">
    <name type="scientific">Effrenium voratum</name>
    <dbReference type="NCBI Taxonomy" id="2562239"/>
    <lineage>
        <taxon>Eukaryota</taxon>
        <taxon>Sar</taxon>
        <taxon>Alveolata</taxon>
        <taxon>Dinophyceae</taxon>
        <taxon>Suessiales</taxon>
        <taxon>Symbiodiniaceae</taxon>
        <taxon>Effrenium</taxon>
    </lineage>
</organism>
<reference evidence="2" key="1">
    <citation type="submission" date="2023-08" db="EMBL/GenBank/DDBJ databases">
        <authorList>
            <person name="Chen Y."/>
            <person name="Shah S."/>
            <person name="Dougan E. K."/>
            <person name="Thang M."/>
            <person name="Chan C."/>
        </authorList>
    </citation>
    <scope>NUCLEOTIDE SEQUENCE</scope>
</reference>
<feature type="compositionally biased region" description="Gly residues" evidence="1">
    <location>
        <begin position="116"/>
        <end position="128"/>
    </location>
</feature>
<evidence type="ECO:0000256" key="1">
    <source>
        <dbReference type="SAM" id="MobiDB-lite"/>
    </source>
</evidence>
<feature type="region of interest" description="Disordered" evidence="1">
    <location>
        <begin position="100"/>
        <end position="142"/>
    </location>
</feature>
<proteinExistence type="predicted"/>
<evidence type="ECO:0000313" key="3">
    <source>
        <dbReference type="Proteomes" id="UP001178507"/>
    </source>
</evidence>
<name>A0AA36N7T8_9DINO</name>
<evidence type="ECO:0000313" key="2">
    <source>
        <dbReference type="EMBL" id="CAJ1392532.1"/>
    </source>
</evidence>
<dbReference type="AlphaFoldDB" id="A0AA36N7T8"/>